<keyword evidence="2" id="KW-0378">Hydrolase</keyword>
<accession>A0A1I7SFF2</accession>
<dbReference type="WBParaSite" id="BXY_1176400.1">
    <property type="protein sequence ID" value="BXY_1176400.1"/>
    <property type="gene ID" value="BXY_1176400"/>
</dbReference>
<feature type="compositionally biased region" description="Polar residues" evidence="3">
    <location>
        <begin position="1"/>
        <end position="23"/>
    </location>
</feature>
<sequence length="254" mass="29724">MPFQSCQMSNQMSNESTEPSKQAQQHKRALEFMKSVNEAEFYNELKDKYVLSQKLLELNGFPMSRTTKNGYQGVYIATEHDRRFVAPSAELRNCLRCQKVFNVKEYSMENKEDHCVYHWGKKPAKREPKDKKKCKKESYSGGVGPVAKNVPFCIREVKRLMFRYVNQNTILIGHSLEFDLRALKLVHHNIVDTSMVFHVSHRHSKHSLKALSKMFMGIRIQENGHCPVEDSMAALHLVYVKVDFERRKRLQKKE</sequence>
<dbReference type="GO" id="GO:0004527">
    <property type="term" value="F:exonuclease activity"/>
    <property type="evidence" value="ECO:0007669"/>
    <property type="project" value="InterPro"/>
</dbReference>
<dbReference type="AlphaFoldDB" id="A0A1I7SFF2"/>
<dbReference type="InterPro" id="IPR036397">
    <property type="entry name" value="RNaseH_sf"/>
</dbReference>
<evidence type="ECO:0000256" key="3">
    <source>
        <dbReference type="SAM" id="MobiDB-lite"/>
    </source>
</evidence>
<keyword evidence="1" id="KW-0540">Nuclease</keyword>
<feature type="region of interest" description="Disordered" evidence="3">
    <location>
        <begin position="1"/>
        <end position="25"/>
    </location>
</feature>
<name>A0A1I7SFF2_BURXY</name>
<dbReference type="PANTHER" id="PTHR12801">
    <property type="entry name" value="RNA EXONUCLEASE REXO1 / RECO3 FAMILY MEMBER-RELATED"/>
    <property type="match status" value="1"/>
</dbReference>
<reference evidence="5" key="1">
    <citation type="submission" date="2016-11" db="UniProtKB">
        <authorList>
            <consortium name="WormBaseParasite"/>
        </authorList>
    </citation>
    <scope>IDENTIFICATION</scope>
</reference>
<dbReference type="PANTHER" id="PTHR12801:SF82">
    <property type="entry name" value="RNA EXONUCLEASE 5"/>
    <property type="match status" value="1"/>
</dbReference>
<dbReference type="SUPFAM" id="SSF53098">
    <property type="entry name" value="Ribonuclease H-like"/>
    <property type="match status" value="1"/>
</dbReference>
<protein>
    <submittedName>
        <fullName evidence="5">Exonuclease domain-containing protein</fullName>
    </submittedName>
</protein>
<organism evidence="4 5">
    <name type="scientific">Bursaphelenchus xylophilus</name>
    <name type="common">Pinewood nematode worm</name>
    <name type="synonym">Aphelenchoides xylophilus</name>
    <dbReference type="NCBI Taxonomy" id="6326"/>
    <lineage>
        <taxon>Eukaryota</taxon>
        <taxon>Metazoa</taxon>
        <taxon>Ecdysozoa</taxon>
        <taxon>Nematoda</taxon>
        <taxon>Chromadorea</taxon>
        <taxon>Rhabditida</taxon>
        <taxon>Tylenchina</taxon>
        <taxon>Tylenchomorpha</taxon>
        <taxon>Aphelenchoidea</taxon>
        <taxon>Aphelenchoididae</taxon>
        <taxon>Bursaphelenchus</taxon>
    </lineage>
</organism>
<dbReference type="eggNOG" id="KOG2248">
    <property type="taxonomic scope" value="Eukaryota"/>
</dbReference>
<proteinExistence type="predicted"/>
<dbReference type="GO" id="GO:0003676">
    <property type="term" value="F:nucleic acid binding"/>
    <property type="evidence" value="ECO:0007669"/>
    <property type="project" value="InterPro"/>
</dbReference>
<evidence type="ECO:0000256" key="2">
    <source>
        <dbReference type="ARBA" id="ARBA00022801"/>
    </source>
</evidence>
<evidence type="ECO:0000256" key="1">
    <source>
        <dbReference type="ARBA" id="ARBA00022722"/>
    </source>
</evidence>
<evidence type="ECO:0000313" key="5">
    <source>
        <dbReference type="WBParaSite" id="BXY_1176400.1"/>
    </source>
</evidence>
<dbReference type="InterPro" id="IPR047021">
    <property type="entry name" value="REXO1/3/4-like"/>
</dbReference>
<dbReference type="Proteomes" id="UP000095284">
    <property type="component" value="Unplaced"/>
</dbReference>
<dbReference type="Gene3D" id="3.30.420.10">
    <property type="entry name" value="Ribonuclease H-like superfamily/Ribonuclease H"/>
    <property type="match status" value="1"/>
</dbReference>
<dbReference type="GO" id="GO:0005634">
    <property type="term" value="C:nucleus"/>
    <property type="evidence" value="ECO:0007669"/>
    <property type="project" value="TreeGrafter"/>
</dbReference>
<dbReference type="InterPro" id="IPR012337">
    <property type="entry name" value="RNaseH-like_sf"/>
</dbReference>
<evidence type="ECO:0000313" key="4">
    <source>
        <dbReference type="Proteomes" id="UP000095284"/>
    </source>
</evidence>